<dbReference type="GO" id="GO:0003676">
    <property type="term" value="F:nucleic acid binding"/>
    <property type="evidence" value="ECO:0007669"/>
    <property type="project" value="InterPro"/>
</dbReference>
<organism evidence="4 5">
    <name type="scientific">Agathobacter rectalis</name>
    <dbReference type="NCBI Taxonomy" id="39491"/>
    <lineage>
        <taxon>Bacteria</taxon>
        <taxon>Bacillati</taxon>
        <taxon>Bacillota</taxon>
        <taxon>Clostridia</taxon>
        <taxon>Lachnospirales</taxon>
        <taxon>Lachnospiraceae</taxon>
        <taxon>Agathobacter</taxon>
    </lineage>
</organism>
<evidence type="ECO:0000256" key="1">
    <source>
        <dbReference type="ARBA" id="ARBA00022723"/>
    </source>
</evidence>
<dbReference type="Gene3D" id="3.30.70.2330">
    <property type="match status" value="1"/>
</dbReference>
<evidence type="ECO:0000313" key="5">
    <source>
        <dbReference type="Proteomes" id="UP000095673"/>
    </source>
</evidence>
<dbReference type="RefSeq" id="WP_055238757.1">
    <property type="nucleotide sequence ID" value="NZ_CYXM01000025.1"/>
</dbReference>
<dbReference type="Pfam" id="PF08797">
    <property type="entry name" value="HIRAN"/>
    <property type="match status" value="1"/>
</dbReference>
<dbReference type="OrthoDB" id="2988931at2"/>
<name>A0A173VQB1_9FIRM</name>
<proteinExistence type="predicted"/>
<keyword evidence="1" id="KW-0479">Metal-binding</keyword>
<protein>
    <recommendedName>
        <fullName evidence="3">HIRAN domain-containing protein</fullName>
    </recommendedName>
</protein>
<sequence length="121" mass="13518">MKEMYFTIAGYNHYYGSDFMEKGMKVKLVKEPDNEYDNEAIQVKIKGLGKVGYVANSPYTVKGESMSAGRLYDKIGGKAKGKIVFVTDGGVICKVIRDGKDKTVMIEEDKVNDEDQLGFKI</sequence>
<evidence type="ECO:0000259" key="3">
    <source>
        <dbReference type="Pfam" id="PF08797"/>
    </source>
</evidence>
<dbReference type="Proteomes" id="UP000095673">
    <property type="component" value="Unassembled WGS sequence"/>
</dbReference>
<evidence type="ECO:0000313" key="4">
    <source>
        <dbReference type="EMBL" id="CUN28970.1"/>
    </source>
</evidence>
<reference evidence="4 5" key="1">
    <citation type="submission" date="2015-09" db="EMBL/GenBank/DDBJ databases">
        <authorList>
            <consortium name="Pathogen Informatics"/>
        </authorList>
    </citation>
    <scope>NUCLEOTIDE SEQUENCE [LARGE SCALE GENOMIC DNA]</scope>
    <source>
        <strain evidence="4 5">2789STDY5834968</strain>
    </source>
</reference>
<accession>A0A173VQB1</accession>
<dbReference type="GO" id="GO:0008270">
    <property type="term" value="F:zinc ion binding"/>
    <property type="evidence" value="ECO:0007669"/>
    <property type="project" value="InterPro"/>
</dbReference>
<dbReference type="InterPro" id="IPR014905">
    <property type="entry name" value="HIRAN"/>
</dbReference>
<feature type="domain" description="HIRAN" evidence="3">
    <location>
        <begin position="3"/>
        <end position="56"/>
    </location>
</feature>
<gene>
    <name evidence="4" type="ORF">ERS852580_03336</name>
</gene>
<dbReference type="AlphaFoldDB" id="A0A173VQB1"/>
<evidence type="ECO:0000256" key="2">
    <source>
        <dbReference type="ARBA" id="ARBA00022801"/>
    </source>
</evidence>
<dbReference type="EMBL" id="CYXM01000025">
    <property type="protein sequence ID" value="CUN28970.1"/>
    <property type="molecule type" value="Genomic_DNA"/>
</dbReference>
<dbReference type="GO" id="GO:0016818">
    <property type="term" value="F:hydrolase activity, acting on acid anhydrides, in phosphorus-containing anhydrides"/>
    <property type="evidence" value="ECO:0007669"/>
    <property type="project" value="InterPro"/>
</dbReference>
<keyword evidence="2" id="KW-0378">Hydrolase</keyword>